<proteinExistence type="predicted"/>
<accession>A0A5D4FUQ6</accession>
<evidence type="ECO:0000313" key="1">
    <source>
        <dbReference type="EMBL" id="TYR20451.1"/>
    </source>
</evidence>
<gene>
    <name evidence="1" type="ORF">FYJ87_05750</name>
</gene>
<dbReference type="AlphaFoldDB" id="A0A5D4FUQ6"/>
<name>A0A5D4FUQ6_9CORY</name>
<sequence length="156" mass="17434">MRAEWPEMGSELAKARLIGMSSPKNYSKPPTVIQYAGLYGLIQGLIGIAFGIFLVVREAQGFHDPTAKISGYGTALWFFFIFGAVAVCGYFLYRGRSWGRGPVVMLQICLVPVAYYMFRSGRPELAVPTTLVLILGLALLFNPTAINWWTMDHYRD</sequence>
<dbReference type="Proteomes" id="UP000324726">
    <property type="component" value="Unassembled WGS sequence"/>
</dbReference>
<comment type="caution">
    <text evidence="1">The sequence shown here is derived from an EMBL/GenBank/DDBJ whole genome shotgun (WGS) entry which is preliminary data.</text>
</comment>
<protein>
    <submittedName>
        <fullName evidence="1">Uncharacterized protein</fullName>
    </submittedName>
</protein>
<dbReference type="OMA" id="YGTAAWF"/>
<dbReference type="EMBL" id="VSZI01000001">
    <property type="protein sequence ID" value="TYR20451.1"/>
    <property type="molecule type" value="Genomic_DNA"/>
</dbReference>
<evidence type="ECO:0000313" key="2">
    <source>
        <dbReference type="Proteomes" id="UP000324726"/>
    </source>
</evidence>
<reference evidence="1 2" key="1">
    <citation type="submission" date="2019-08" db="EMBL/GenBank/DDBJ databases">
        <title>Draft genome of C. urealyticum strain VH4248.</title>
        <authorList>
            <person name="Navas J."/>
        </authorList>
    </citation>
    <scope>NUCLEOTIDE SEQUENCE [LARGE SCALE GENOMIC DNA]</scope>
    <source>
        <strain evidence="1 2">VH4248</strain>
    </source>
</reference>
<organism evidence="1 2">
    <name type="scientific">Corynebacterium urealyticum</name>
    <dbReference type="NCBI Taxonomy" id="43771"/>
    <lineage>
        <taxon>Bacteria</taxon>
        <taxon>Bacillati</taxon>
        <taxon>Actinomycetota</taxon>
        <taxon>Actinomycetes</taxon>
        <taxon>Mycobacteriales</taxon>
        <taxon>Corynebacteriaceae</taxon>
        <taxon>Corynebacterium</taxon>
    </lineage>
</organism>